<evidence type="ECO:0000256" key="4">
    <source>
        <dbReference type="ARBA" id="ARBA00022741"/>
    </source>
</evidence>
<dbReference type="GO" id="GO:0016887">
    <property type="term" value="F:ATP hydrolysis activity"/>
    <property type="evidence" value="ECO:0007669"/>
    <property type="project" value="InterPro"/>
</dbReference>
<evidence type="ECO:0000256" key="8">
    <source>
        <dbReference type="SAM" id="Phobius"/>
    </source>
</evidence>
<evidence type="ECO:0000313" key="10">
    <source>
        <dbReference type="EMBL" id="KKO75431.1"/>
    </source>
</evidence>
<reference evidence="10 11" key="1">
    <citation type="journal article" date="2015" name="Environ. Microbiol.">
        <title>Genome analyses suggest the presence of polyploidy and recent human-driven expansions in eight global populations of the honeybee pathogen Nosema ceranae.</title>
        <authorList>
            <person name="Pelin A."/>
            <person name="Selman M."/>
            <person name="Aris-Brosou S."/>
            <person name="Farinelli L."/>
            <person name="Corradi N."/>
        </authorList>
    </citation>
    <scope>NUCLEOTIDE SEQUENCE [LARGE SCALE GENOMIC DNA]</scope>
    <source>
        <strain evidence="10 11">PA08 1199</strain>
    </source>
</reference>
<dbReference type="VEuPathDB" id="MicrosporidiaDB:NCER_100637"/>
<dbReference type="GO" id="GO:0140359">
    <property type="term" value="F:ABC-type transporter activity"/>
    <property type="evidence" value="ECO:0007669"/>
    <property type="project" value="InterPro"/>
</dbReference>
<comment type="subcellular location">
    <subcellularLocation>
        <location evidence="1">Membrane</location>
        <topology evidence="1">Multi-pass membrane protein</topology>
    </subcellularLocation>
</comment>
<dbReference type="CDD" id="cd03213">
    <property type="entry name" value="ABCG_EPDR"/>
    <property type="match status" value="1"/>
</dbReference>
<name>A0A0F9WDB7_9MICR</name>
<feature type="transmembrane region" description="Helical" evidence="8">
    <location>
        <begin position="427"/>
        <end position="451"/>
    </location>
</feature>
<dbReference type="PANTHER" id="PTHR48041:SF139">
    <property type="entry name" value="PROTEIN SCARLET"/>
    <property type="match status" value="1"/>
</dbReference>
<dbReference type="PROSITE" id="PS50893">
    <property type="entry name" value="ABC_TRANSPORTER_2"/>
    <property type="match status" value="1"/>
</dbReference>
<dbReference type="Gene3D" id="3.40.50.300">
    <property type="entry name" value="P-loop containing nucleotide triphosphate hydrolases"/>
    <property type="match status" value="1"/>
</dbReference>
<dbReference type="Pfam" id="PF00005">
    <property type="entry name" value="ABC_tran"/>
    <property type="match status" value="1"/>
</dbReference>
<dbReference type="InterPro" id="IPR050352">
    <property type="entry name" value="ABCG_transporters"/>
</dbReference>
<dbReference type="PROSITE" id="PS00211">
    <property type="entry name" value="ABC_TRANSPORTER_1"/>
    <property type="match status" value="1"/>
</dbReference>
<dbReference type="EMBL" id="JPQZ01000021">
    <property type="protein sequence ID" value="KKO75431.1"/>
    <property type="molecule type" value="Genomic_DNA"/>
</dbReference>
<feature type="transmembrane region" description="Helical" evidence="8">
    <location>
        <begin position="488"/>
        <end position="506"/>
    </location>
</feature>
<feature type="transmembrane region" description="Helical" evidence="8">
    <location>
        <begin position="354"/>
        <end position="374"/>
    </location>
</feature>
<dbReference type="RefSeq" id="XP_024331173.1">
    <property type="nucleotide sequence ID" value="XM_024474595.1"/>
</dbReference>
<keyword evidence="11" id="KW-1185">Reference proteome</keyword>
<evidence type="ECO:0000256" key="6">
    <source>
        <dbReference type="ARBA" id="ARBA00022989"/>
    </source>
</evidence>
<dbReference type="SMART" id="SM00382">
    <property type="entry name" value="AAA"/>
    <property type="match status" value="1"/>
</dbReference>
<evidence type="ECO:0000256" key="3">
    <source>
        <dbReference type="ARBA" id="ARBA00022692"/>
    </source>
</evidence>
<dbReference type="GO" id="GO:0016020">
    <property type="term" value="C:membrane"/>
    <property type="evidence" value="ECO:0007669"/>
    <property type="project" value="UniProtKB-SubCell"/>
</dbReference>
<feature type="transmembrane region" description="Helical" evidence="8">
    <location>
        <begin position="463"/>
        <end position="482"/>
    </location>
</feature>
<evidence type="ECO:0000256" key="1">
    <source>
        <dbReference type="ARBA" id="ARBA00004141"/>
    </source>
</evidence>
<dbReference type="OrthoDB" id="2196280at2759"/>
<comment type="caution">
    <text evidence="10">The sequence shown here is derived from an EMBL/GenBank/DDBJ whole genome shotgun (WGS) entry which is preliminary data.</text>
</comment>
<keyword evidence="4" id="KW-0547">Nucleotide-binding</keyword>
<dbReference type="InterPro" id="IPR027417">
    <property type="entry name" value="P-loop_NTPase"/>
</dbReference>
<dbReference type="SMR" id="A0A0F9WDB7"/>
<dbReference type="InterPro" id="IPR003439">
    <property type="entry name" value="ABC_transporter-like_ATP-bd"/>
</dbReference>
<dbReference type="Pfam" id="PF19055">
    <property type="entry name" value="ABC2_membrane_7"/>
    <property type="match status" value="1"/>
</dbReference>
<protein>
    <submittedName>
        <fullName evidence="10">Abc transporter</fullName>
    </submittedName>
</protein>
<keyword evidence="2" id="KW-0813">Transport</keyword>
<evidence type="ECO:0000256" key="2">
    <source>
        <dbReference type="ARBA" id="ARBA00022448"/>
    </source>
</evidence>
<dbReference type="InterPro" id="IPR017871">
    <property type="entry name" value="ABC_transporter-like_CS"/>
</dbReference>
<evidence type="ECO:0000256" key="7">
    <source>
        <dbReference type="ARBA" id="ARBA00023136"/>
    </source>
</evidence>
<feature type="transmembrane region" description="Helical" evidence="8">
    <location>
        <begin position="535"/>
        <end position="555"/>
    </location>
</feature>
<evidence type="ECO:0000259" key="9">
    <source>
        <dbReference type="PROSITE" id="PS50893"/>
    </source>
</evidence>
<keyword evidence="6 8" id="KW-1133">Transmembrane helix</keyword>
<dbReference type="SUPFAM" id="SSF52540">
    <property type="entry name" value="P-loop containing nucleoside triphosphate hydrolases"/>
    <property type="match status" value="1"/>
</dbReference>
<keyword evidence="3 8" id="KW-0812">Transmembrane</keyword>
<organism evidence="10 11">
    <name type="scientific">Vairimorpha ceranae</name>
    <dbReference type="NCBI Taxonomy" id="40302"/>
    <lineage>
        <taxon>Eukaryota</taxon>
        <taxon>Fungi</taxon>
        <taxon>Fungi incertae sedis</taxon>
        <taxon>Microsporidia</taxon>
        <taxon>Nosematidae</taxon>
        <taxon>Vairimorpha</taxon>
    </lineage>
</organism>
<feature type="transmembrane region" description="Helical" evidence="8">
    <location>
        <begin position="395"/>
        <end position="421"/>
    </location>
</feature>
<dbReference type="Pfam" id="PF01061">
    <property type="entry name" value="ABC2_membrane"/>
    <property type="match status" value="1"/>
</dbReference>
<proteinExistence type="predicted"/>
<keyword evidence="7 8" id="KW-0472">Membrane</keyword>
<sequence>MDFKTSENELIWKDLNLKTPSNKSLLQNISGTVGPSSMTALMGPSGAGKTTLLNALAGRLPNSMNLTGEILLNSRPRDNNEWSKIMGYVEQEFYGYENQTVYETLDFCNKVKGAKSSVEDIMNILGLVKLKDSLVCKLSGGERKRLSIGVELLGNPPIIFLDEPTSGLDSFNAINILELLLKLTNLGKTILVTIHQPSYMQIKYFSRVILLSQGKMIFEGPFDQCNDFFQECGYNLPPNTNPTDFFLDVISLDTRNDKSMADCYNKINYINEMWMEKKIQHTPRLDNPVNSYGVTGSSVLFPVLLRRNIIEYWRKTSFLAVKILQKIIFLLIFGLAYLRMGYSEDEVNSRKGSLTFLVLNGLFGVCAPIFNVFPQEKRIIVRERRSGMYSGYTAFLSKYVSEIPFNMVYELTYLVALYWIIGLNPNAGRFFICLIIYASLINFSLVFGLAISTISPSQNIAQIIGSTFILLFTVYSGAFGSTNVIPAWLRWIIFISPIYYAYTALIQNQFRDVTFYSGSQNIPGEEYIYMNNTKIIGMWWCILLVWLYTFGWYIIGSVALQFTTRSNINLEKRKDQN</sequence>
<dbReference type="InterPro" id="IPR003593">
    <property type="entry name" value="AAA+_ATPase"/>
</dbReference>
<evidence type="ECO:0000313" key="11">
    <source>
        <dbReference type="Proteomes" id="UP000034350"/>
    </source>
</evidence>
<dbReference type="VEuPathDB" id="MicrosporidiaDB:G9O61_00g007220"/>
<dbReference type="AlphaFoldDB" id="A0A0F9WDB7"/>
<gene>
    <name evidence="10" type="ORF">AAJ76_210008340</name>
</gene>
<dbReference type="VEuPathDB" id="MicrosporidiaDB:AAJ76_210008340"/>
<dbReference type="GO" id="GO:0005524">
    <property type="term" value="F:ATP binding"/>
    <property type="evidence" value="ECO:0007669"/>
    <property type="project" value="UniProtKB-KW"/>
</dbReference>
<dbReference type="InterPro" id="IPR043926">
    <property type="entry name" value="ABCG_dom"/>
</dbReference>
<evidence type="ECO:0000256" key="5">
    <source>
        <dbReference type="ARBA" id="ARBA00022840"/>
    </source>
</evidence>
<accession>A0A0F9WDB7</accession>
<keyword evidence="5" id="KW-0067">ATP-binding</keyword>
<dbReference type="InterPro" id="IPR013525">
    <property type="entry name" value="ABC2_TM"/>
</dbReference>
<dbReference type="GeneID" id="36319520"/>
<dbReference type="Proteomes" id="UP000034350">
    <property type="component" value="Unassembled WGS sequence"/>
</dbReference>
<feature type="transmembrane region" description="Helical" evidence="8">
    <location>
        <begin position="323"/>
        <end position="342"/>
    </location>
</feature>
<feature type="domain" description="ABC transporter" evidence="9">
    <location>
        <begin position="10"/>
        <end position="238"/>
    </location>
</feature>
<dbReference type="PANTHER" id="PTHR48041">
    <property type="entry name" value="ABC TRANSPORTER G FAMILY MEMBER 28"/>
    <property type="match status" value="1"/>
</dbReference>